<keyword evidence="2" id="KW-1185">Reference proteome</keyword>
<organism evidence="1 2">
    <name type="scientific">Natronomicrosphaera hydrolytica</name>
    <dbReference type="NCBI Taxonomy" id="3242702"/>
    <lineage>
        <taxon>Bacteria</taxon>
        <taxon>Pseudomonadati</taxon>
        <taxon>Planctomycetota</taxon>
        <taxon>Phycisphaerae</taxon>
        <taxon>Phycisphaerales</taxon>
        <taxon>Phycisphaeraceae</taxon>
        <taxon>Natronomicrosphaera</taxon>
    </lineage>
</organism>
<evidence type="ECO:0008006" key="3">
    <source>
        <dbReference type="Google" id="ProtNLM"/>
    </source>
</evidence>
<accession>A0ABV4U4E2</accession>
<evidence type="ECO:0000313" key="1">
    <source>
        <dbReference type="EMBL" id="MFA9477704.1"/>
    </source>
</evidence>
<dbReference type="EMBL" id="JBGUBD010000003">
    <property type="protein sequence ID" value="MFA9477704.1"/>
    <property type="molecule type" value="Genomic_DNA"/>
</dbReference>
<reference evidence="1 2" key="1">
    <citation type="submission" date="2024-08" db="EMBL/GenBank/DDBJ databases">
        <title>Whole-genome sequencing of halo(alkali)philic microorganisms from hypersaline lakes.</title>
        <authorList>
            <person name="Sorokin D.Y."/>
            <person name="Merkel A.Y."/>
            <person name="Messina E."/>
            <person name="Yakimov M."/>
        </authorList>
    </citation>
    <scope>NUCLEOTIDE SEQUENCE [LARGE SCALE GENOMIC DNA]</scope>
    <source>
        <strain evidence="1 2">AB-hyl4</strain>
    </source>
</reference>
<evidence type="ECO:0000313" key="2">
    <source>
        <dbReference type="Proteomes" id="UP001575105"/>
    </source>
</evidence>
<dbReference type="PANTHER" id="PTHR30441">
    <property type="entry name" value="DUF748 DOMAIN-CONTAINING PROTEIN"/>
    <property type="match status" value="1"/>
</dbReference>
<dbReference type="Proteomes" id="UP001575105">
    <property type="component" value="Unassembled WGS sequence"/>
</dbReference>
<dbReference type="InterPro" id="IPR052894">
    <property type="entry name" value="AsmA-related"/>
</dbReference>
<proteinExistence type="predicted"/>
<gene>
    <name evidence="1" type="ORF">ACERK3_05280</name>
</gene>
<dbReference type="RefSeq" id="WP_425344631.1">
    <property type="nucleotide sequence ID" value="NZ_JBGUBD010000003.1"/>
</dbReference>
<comment type="caution">
    <text evidence="1">The sequence shown here is derived from an EMBL/GenBank/DDBJ whole genome shotgun (WGS) entry which is preliminary data.</text>
</comment>
<name>A0ABV4U4E2_9BACT</name>
<sequence>MRRLVIVLLVLVAPVVVVAVAVQAVLVSDLPRRVVVAQLQEALGLEVEIDRLRARWSGHAEAEGIRVSLPLDQDPFLEASVLRLKHTALLRIVLLRSVNVDSLFIEEPVVHLVQRQDGVWNLQQVQEVLAANLAGDPDAPRDPIGPLPLPELELRNARLVLDRLEHDVVELEGVRITGERRPPLAYVLDVDIPRVGDVSARFSRAAPFSHEVSFDFAPERALVDDLIGEPTNSRLAGVWRGRVTSDEVRGTLHLSEASIAAARLSGSAQLLGRTDTPTIVLEPTSLAMSLDHPAMPEPVYMVGGRLLVTETDVQLQDVRFTGFDGRALVRGQIDLQTLTGELGATWDRLAFPNGVTHGGELDVQLSRRGPARRVVQATVGTRGHSEFGDWDGVIELNASGETYADLLGTIRSREMRYELRGERYRLAELTAGFATDERSVRLTQFELGEPGAATRLAGDGVFDWVDGEWSAEFVGESLPLPAPAPPVSRLRLVVGGDAERAELRQVEVETLGMALEASGFYAFAEPEPLQATLRLRQMPIHLGDNGLPLVEASNVVGELVARGTVQPLNVRAEGRLLAEGLKVHHDELGDIELQVRARADEEAAAFELDAVEWLGGQWQVRAMYGMDERRARVFVDAADVDLTLADGLVDPALDVEVGRMDVSLEAEDIERGLNRMRVDGEFMVRDLARAPLAAERVTGRLVLRHGRASVRDLLLEQGDGRVRGEVMVDLAQPSRLRFGLSFDDWPVQAVPHGRLNAWVNGRVRGEVDAAQQVGDASVELALDLASAGLAIGQVQLDAGLDGTMLRLHSLSGQTLEGTIGGEGQVDLHDIWNTARLDVRWDDLQPQALELWLPVLRRMSGSLSGSITVAPTHSGRALGPLQLELVSSASEARLQDLPIGDGRATVYIDRDRLVLQNLMFEAMGGQIGAWGRVSDHRGEQFVFASGWLTDLDMEMISETLRPDEAPLLGRLSADVSLSTPVHDWQNVFGTGSVTLRDSDIGTIPLISVLYDVLNIALIGREPEGRGQGTFRFEEGTVLIERFLYHNRGAAIRLSGRAMDMWEGLDSRFRGVASLSLAPLPDVEVLEVLNEAFTALQADATTVRLTGRINNPDTPQVVPFRGVFDAVRRVLGIRETPHQRQAD</sequence>
<dbReference type="PANTHER" id="PTHR30441:SF8">
    <property type="entry name" value="DUF748 DOMAIN-CONTAINING PROTEIN"/>
    <property type="match status" value="1"/>
</dbReference>
<protein>
    <recommendedName>
        <fullName evidence="3">AsmA-like C-terminal domain-containing protein</fullName>
    </recommendedName>
</protein>